<evidence type="ECO:0000313" key="3">
    <source>
        <dbReference type="Proteomes" id="UP001292094"/>
    </source>
</evidence>
<dbReference type="GO" id="GO:0005576">
    <property type="term" value="C:extracellular region"/>
    <property type="evidence" value="ECO:0007669"/>
    <property type="project" value="InterPro"/>
</dbReference>
<dbReference type="EMBL" id="JAWZYT010004723">
    <property type="protein sequence ID" value="KAK4292804.1"/>
    <property type="molecule type" value="Genomic_DNA"/>
</dbReference>
<evidence type="ECO:0000313" key="2">
    <source>
        <dbReference type="EMBL" id="KAK4292804.1"/>
    </source>
</evidence>
<sequence length="395" mass="43666">MVGLVVKDQFPPTTYTHTHVVTVIMPVSSPIKVLLLVVVVGVCVVSGNPQHEDIGKISMRCVSEGRFSHPEDCGSFVDCLYSSRSARDDDDNDDDEPQLIARVGSCRGRAFHPTLKKCIDLTAMRGCLPRAARALVADPKLDFVCEGSNSEFVCADCKTLVNCVNGTAYPEVCVAGDLCATKEAQFGGGVCYPGQPPECHCDQPNQFKIDLYDETRFFFCEDVASDPIIYQCPEDHAFDPNTSQCRNFDGLPECTSIGVFANAENCSQYYNCIFTTNGWVQKAFSCINETHENLMYNEVSGRCEDPCEWDTGSFTCIQEGRFNDPTNCNAYFECVSDDNAKSGFRQTHHTCPEDYEWDPSARNDYGHCVLKGANKVSCIPVVASKCSVNRDQCNK</sequence>
<gene>
    <name evidence="2" type="ORF">Pmani_034444</name>
</gene>
<dbReference type="SMART" id="SM00494">
    <property type="entry name" value="ChtBD2"/>
    <property type="match status" value="3"/>
</dbReference>
<dbReference type="PROSITE" id="PS50940">
    <property type="entry name" value="CHIT_BIND_II"/>
    <property type="match status" value="2"/>
</dbReference>
<proteinExistence type="predicted"/>
<dbReference type="GO" id="GO:0008061">
    <property type="term" value="F:chitin binding"/>
    <property type="evidence" value="ECO:0007669"/>
    <property type="project" value="InterPro"/>
</dbReference>
<name>A0AAE1TRI6_9EUCA</name>
<dbReference type="Gene3D" id="2.170.140.10">
    <property type="entry name" value="Chitin binding domain"/>
    <property type="match status" value="2"/>
</dbReference>
<dbReference type="InterPro" id="IPR036508">
    <property type="entry name" value="Chitin-bd_dom_sf"/>
</dbReference>
<evidence type="ECO:0000259" key="1">
    <source>
        <dbReference type="PROSITE" id="PS50940"/>
    </source>
</evidence>
<protein>
    <recommendedName>
        <fullName evidence="1">Chitin-binding type-2 domain-containing protein</fullName>
    </recommendedName>
</protein>
<dbReference type="SUPFAM" id="SSF57625">
    <property type="entry name" value="Invertebrate chitin-binding proteins"/>
    <property type="match status" value="2"/>
</dbReference>
<comment type="caution">
    <text evidence="2">The sequence shown here is derived from an EMBL/GenBank/DDBJ whole genome shotgun (WGS) entry which is preliminary data.</text>
</comment>
<feature type="domain" description="Chitin-binding type-2" evidence="1">
    <location>
        <begin position="196"/>
        <end position="256"/>
    </location>
</feature>
<keyword evidence="3" id="KW-1185">Reference proteome</keyword>
<dbReference type="InterPro" id="IPR002557">
    <property type="entry name" value="Chitin-bd_dom"/>
</dbReference>
<dbReference type="Proteomes" id="UP001292094">
    <property type="component" value="Unassembled WGS sequence"/>
</dbReference>
<accession>A0AAE1TRI6</accession>
<organism evidence="2 3">
    <name type="scientific">Petrolisthes manimaculis</name>
    <dbReference type="NCBI Taxonomy" id="1843537"/>
    <lineage>
        <taxon>Eukaryota</taxon>
        <taxon>Metazoa</taxon>
        <taxon>Ecdysozoa</taxon>
        <taxon>Arthropoda</taxon>
        <taxon>Crustacea</taxon>
        <taxon>Multicrustacea</taxon>
        <taxon>Malacostraca</taxon>
        <taxon>Eumalacostraca</taxon>
        <taxon>Eucarida</taxon>
        <taxon>Decapoda</taxon>
        <taxon>Pleocyemata</taxon>
        <taxon>Anomura</taxon>
        <taxon>Galatheoidea</taxon>
        <taxon>Porcellanidae</taxon>
        <taxon>Petrolisthes</taxon>
    </lineage>
</organism>
<reference evidence="2" key="1">
    <citation type="submission" date="2023-11" db="EMBL/GenBank/DDBJ databases">
        <title>Genome assemblies of two species of porcelain crab, Petrolisthes cinctipes and Petrolisthes manimaculis (Anomura: Porcellanidae).</title>
        <authorList>
            <person name="Angst P."/>
        </authorList>
    </citation>
    <scope>NUCLEOTIDE SEQUENCE</scope>
    <source>
        <strain evidence="2">PB745_02</strain>
        <tissue evidence="2">Gill</tissue>
    </source>
</reference>
<dbReference type="AlphaFoldDB" id="A0AAE1TRI6"/>
<feature type="domain" description="Chitin-binding type-2" evidence="1">
    <location>
        <begin position="313"/>
        <end position="380"/>
    </location>
</feature>